<dbReference type="AlphaFoldDB" id="A0A2N7IE85"/>
<gene>
    <name evidence="1" type="ORF">BCT74_08225</name>
</gene>
<evidence type="ECO:0000313" key="2">
    <source>
        <dbReference type="Proteomes" id="UP000235746"/>
    </source>
</evidence>
<organism evidence="1 2">
    <name type="scientific">Vibrio lentus</name>
    <dbReference type="NCBI Taxonomy" id="136468"/>
    <lineage>
        <taxon>Bacteria</taxon>
        <taxon>Pseudomonadati</taxon>
        <taxon>Pseudomonadota</taxon>
        <taxon>Gammaproteobacteria</taxon>
        <taxon>Vibrionales</taxon>
        <taxon>Vibrionaceae</taxon>
        <taxon>Vibrio</taxon>
    </lineage>
</organism>
<sequence length="287" mass="32521">MARIKKKSVDEFYSDVDSSFLKYFRKLQTSIGEMCNSGYGALLLDKLGSTKRNKSIASGIFCAGRYSEDRNNIFISENVLKLLEKSSFDNIPDSKVRLPFKTFKIRFPKSSGLGACIFTVSRSSYIGFLGGKASDVDESKEHEAIFITTTDSIQNGKRTFKTKGCIIDKLLTSAAKQSDTYDTQTKTHDLAVKFCILHSTGAISMEDGHPLPTKYDKPKQGGKSFRFGFNNAEFNNEAFVRPHFRNLRDERYYKKEPYNEWERGSRWTFVTGKTINAKSYTTTNTTT</sequence>
<accession>A0A2N7IE85</accession>
<dbReference type="Proteomes" id="UP000235746">
    <property type="component" value="Unassembled WGS sequence"/>
</dbReference>
<protein>
    <submittedName>
        <fullName evidence="1">Uncharacterized protein</fullName>
    </submittedName>
</protein>
<dbReference type="EMBL" id="MCYL01000024">
    <property type="protein sequence ID" value="PML55305.1"/>
    <property type="molecule type" value="Genomic_DNA"/>
</dbReference>
<proteinExistence type="predicted"/>
<name>A0A2N7IE85_9VIBR</name>
<comment type="caution">
    <text evidence="1">The sequence shown here is derived from an EMBL/GenBank/DDBJ whole genome shotgun (WGS) entry which is preliminary data.</text>
</comment>
<reference evidence="2" key="1">
    <citation type="submission" date="2016-07" db="EMBL/GenBank/DDBJ databases">
        <title>Nontailed viruses are major unrecognized killers of bacteria in the ocean.</title>
        <authorList>
            <person name="Kauffman K."/>
            <person name="Hussain F."/>
            <person name="Yang J."/>
            <person name="Arevalo P."/>
            <person name="Brown J."/>
            <person name="Cutler M."/>
            <person name="Kelly L."/>
            <person name="Polz M.F."/>
        </authorList>
    </citation>
    <scope>NUCLEOTIDE SEQUENCE [LARGE SCALE GENOMIC DNA]</scope>
    <source>
        <strain evidence="2">10N.261.51.B8</strain>
    </source>
</reference>
<dbReference type="RefSeq" id="WP_102578763.1">
    <property type="nucleotide sequence ID" value="NZ_MCYL01000024.1"/>
</dbReference>
<evidence type="ECO:0000313" key="1">
    <source>
        <dbReference type="EMBL" id="PML55305.1"/>
    </source>
</evidence>